<feature type="region of interest" description="Disordered" evidence="1">
    <location>
        <begin position="63"/>
        <end position="84"/>
    </location>
</feature>
<dbReference type="STRING" id="717606.PaecuDRAFT_1392"/>
<keyword evidence="2" id="KW-0812">Transmembrane</keyword>
<evidence type="ECO:0000256" key="1">
    <source>
        <dbReference type="SAM" id="MobiDB-lite"/>
    </source>
</evidence>
<gene>
    <name evidence="3" type="ORF">PaecuDRAFT_1392</name>
</gene>
<feature type="transmembrane region" description="Helical" evidence="2">
    <location>
        <begin position="39"/>
        <end position="59"/>
    </location>
</feature>
<protein>
    <submittedName>
        <fullName evidence="3">Uncharacterized protein</fullName>
    </submittedName>
</protein>
<proteinExistence type="predicted"/>
<evidence type="ECO:0000313" key="3">
    <source>
        <dbReference type="EMBL" id="EFM11786.1"/>
    </source>
</evidence>
<dbReference type="EMBL" id="AEDD01000003">
    <property type="protein sequence ID" value="EFM11786.1"/>
    <property type="molecule type" value="Genomic_DNA"/>
</dbReference>
<keyword evidence="2" id="KW-1133">Transmembrane helix</keyword>
<evidence type="ECO:0000256" key="2">
    <source>
        <dbReference type="SAM" id="Phobius"/>
    </source>
</evidence>
<reference evidence="3 4" key="1">
    <citation type="submission" date="2010-07" db="EMBL/GenBank/DDBJ databases">
        <title>The draft genome of Paenibacillus curdlanolyticus YK9.</title>
        <authorList>
            <consortium name="US DOE Joint Genome Institute (JGI-PGF)"/>
            <person name="Lucas S."/>
            <person name="Copeland A."/>
            <person name="Lapidus A."/>
            <person name="Cheng J.-F."/>
            <person name="Bruce D."/>
            <person name="Goodwin L."/>
            <person name="Pitluck S."/>
            <person name="Land M.L."/>
            <person name="Hauser L."/>
            <person name="Chang Y.-J."/>
            <person name="Jeffries C."/>
            <person name="Anderson I.J."/>
            <person name="Johnson E."/>
            <person name="Loganathan U."/>
            <person name="Mulhopadhyay B."/>
            <person name="Kyrpides N."/>
            <person name="Woyke T.J."/>
        </authorList>
    </citation>
    <scope>NUCLEOTIDE SEQUENCE [LARGE SCALE GENOMIC DNA]</scope>
    <source>
        <strain evidence="3 4">YK9</strain>
    </source>
</reference>
<organism evidence="3 4">
    <name type="scientific">Paenibacillus curdlanolyticus YK9</name>
    <dbReference type="NCBI Taxonomy" id="717606"/>
    <lineage>
        <taxon>Bacteria</taxon>
        <taxon>Bacillati</taxon>
        <taxon>Bacillota</taxon>
        <taxon>Bacilli</taxon>
        <taxon>Bacillales</taxon>
        <taxon>Paenibacillaceae</taxon>
        <taxon>Paenibacillus</taxon>
    </lineage>
</organism>
<name>E0I6X0_9BACL</name>
<accession>E0I6X0</accession>
<keyword evidence="2" id="KW-0472">Membrane</keyword>
<sequence length="84" mass="9140">MPNTYSPHRLLSSIMATEKGFGIMAQQVEIPDNLSADDIALWAAVATIVGDILALVALLKARNEKEEPPPPVSRKRQSERRTGG</sequence>
<dbReference type="Proteomes" id="UP000005387">
    <property type="component" value="Unassembled WGS sequence"/>
</dbReference>
<keyword evidence="4" id="KW-1185">Reference proteome</keyword>
<evidence type="ECO:0000313" key="4">
    <source>
        <dbReference type="Proteomes" id="UP000005387"/>
    </source>
</evidence>
<dbReference type="AlphaFoldDB" id="E0I6X0"/>